<comment type="caution">
    <text evidence="2">The sequence shown here is derived from an EMBL/GenBank/DDBJ whole genome shotgun (WGS) entry which is preliminary data.</text>
</comment>
<evidence type="ECO:0000259" key="1">
    <source>
        <dbReference type="Pfam" id="PF05175"/>
    </source>
</evidence>
<keyword evidence="2" id="KW-0489">Methyltransferase</keyword>
<dbReference type="AlphaFoldDB" id="A0A6I4VTQ4"/>
<dbReference type="RefSeq" id="WP_160801250.1">
    <property type="nucleotide sequence ID" value="NZ_WUUL01000005.1"/>
</dbReference>
<dbReference type="GO" id="GO:0008168">
    <property type="term" value="F:methyltransferase activity"/>
    <property type="evidence" value="ECO:0007669"/>
    <property type="project" value="UniProtKB-KW"/>
</dbReference>
<dbReference type="InterPro" id="IPR007848">
    <property type="entry name" value="Small_mtfrase_dom"/>
</dbReference>
<dbReference type="EMBL" id="WUUL01000005">
    <property type="protein sequence ID" value="MXQ53891.1"/>
    <property type="molecule type" value="Genomic_DNA"/>
</dbReference>
<keyword evidence="3" id="KW-1185">Reference proteome</keyword>
<dbReference type="CDD" id="cd02440">
    <property type="entry name" value="AdoMet_MTases"/>
    <property type="match status" value="1"/>
</dbReference>
<dbReference type="GO" id="GO:0032259">
    <property type="term" value="P:methylation"/>
    <property type="evidence" value="ECO:0007669"/>
    <property type="project" value="UniProtKB-KW"/>
</dbReference>
<dbReference type="SUPFAM" id="SSF53335">
    <property type="entry name" value="S-adenosyl-L-methionine-dependent methyltransferases"/>
    <property type="match status" value="1"/>
</dbReference>
<name>A0A6I4VTQ4_9BACL</name>
<protein>
    <submittedName>
        <fullName evidence="2">Methyltransferase</fullName>
    </submittedName>
</protein>
<sequence>MHLQLLGRFLQSPRSIGSIVPSSKFLVHALVDPIPWDKIKTVVELGGGTGVVTNAIANRISPDAKAFIFENDPILSKQLQDRFPHFQHAEDAQQMQVVLQKNNIEKVDAIISCLPFANFPSMLTTRILEEASSVLMNDGIFVQFQYSLQMKKYLLNHFGQVDVRFVPINIPPSFVYICKLGG</sequence>
<feature type="domain" description="Methyltransferase small" evidence="1">
    <location>
        <begin position="21"/>
        <end position="163"/>
    </location>
</feature>
<gene>
    <name evidence="2" type="ORF">GSM42_09200</name>
</gene>
<proteinExistence type="predicted"/>
<evidence type="ECO:0000313" key="2">
    <source>
        <dbReference type="EMBL" id="MXQ53891.1"/>
    </source>
</evidence>
<evidence type="ECO:0000313" key="3">
    <source>
        <dbReference type="Proteomes" id="UP000430692"/>
    </source>
</evidence>
<dbReference type="Pfam" id="PF05175">
    <property type="entry name" value="MTS"/>
    <property type="match status" value="1"/>
</dbReference>
<accession>A0A6I4VTQ4</accession>
<organism evidence="2 3">
    <name type="scientific">Shimazuella alba</name>
    <dbReference type="NCBI Taxonomy" id="2690964"/>
    <lineage>
        <taxon>Bacteria</taxon>
        <taxon>Bacillati</taxon>
        <taxon>Bacillota</taxon>
        <taxon>Bacilli</taxon>
        <taxon>Bacillales</taxon>
        <taxon>Thermoactinomycetaceae</taxon>
        <taxon>Shimazuella</taxon>
    </lineage>
</organism>
<dbReference type="InterPro" id="IPR029063">
    <property type="entry name" value="SAM-dependent_MTases_sf"/>
</dbReference>
<reference evidence="2 3" key="1">
    <citation type="submission" date="2019-12" db="EMBL/GenBank/DDBJ databases">
        <title>Whole-genome analyses of novel actinobacteria.</title>
        <authorList>
            <person name="Sahin N."/>
            <person name="Saygin H."/>
        </authorList>
    </citation>
    <scope>NUCLEOTIDE SEQUENCE [LARGE SCALE GENOMIC DNA]</scope>
    <source>
        <strain evidence="2 3">KC615</strain>
    </source>
</reference>
<dbReference type="Proteomes" id="UP000430692">
    <property type="component" value="Unassembled WGS sequence"/>
</dbReference>
<dbReference type="Gene3D" id="3.40.50.150">
    <property type="entry name" value="Vaccinia Virus protein VP39"/>
    <property type="match status" value="1"/>
</dbReference>
<keyword evidence="2" id="KW-0808">Transferase</keyword>